<proteinExistence type="predicted"/>
<evidence type="ECO:0000313" key="1">
    <source>
        <dbReference type="EMBL" id="KAL0370022.1"/>
    </source>
</evidence>
<protein>
    <submittedName>
        <fullName evidence="1">Uncharacterized protein</fullName>
    </submittedName>
</protein>
<accession>A0AAW2QR55</accession>
<gene>
    <name evidence="1" type="ORF">Sangu_0320300</name>
</gene>
<reference evidence="1" key="2">
    <citation type="journal article" date="2024" name="Plant">
        <title>Genomic evolution and insights into agronomic trait innovations of Sesamum species.</title>
        <authorList>
            <person name="Miao H."/>
            <person name="Wang L."/>
            <person name="Qu L."/>
            <person name="Liu H."/>
            <person name="Sun Y."/>
            <person name="Le M."/>
            <person name="Wang Q."/>
            <person name="Wei S."/>
            <person name="Zheng Y."/>
            <person name="Lin W."/>
            <person name="Duan Y."/>
            <person name="Cao H."/>
            <person name="Xiong S."/>
            <person name="Wang X."/>
            <person name="Wei L."/>
            <person name="Li C."/>
            <person name="Ma Q."/>
            <person name="Ju M."/>
            <person name="Zhao R."/>
            <person name="Li G."/>
            <person name="Mu C."/>
            <person name="Tian Q."/>
            <person name="Mei H."/>
            <person name="Zhang T."/>
            <person name="Gao T."/>
            <person name="Zhang H."/>
        </authorList>
    </citation>
    <scope>NUCLEOTIDE SEQUENCE</scope>
    <source>
        <strain evidence="1">G01</strain>
    </source>
</reference>
<reference evidence="1" key="1">
    <citation type="submission" date="2020-06" db="EMBL/GenBank/DDBJ databases">
        <authorList>
            <person name="Li T."/>
            <person name="Hu X."/>
            <person name="Zhang T."/>
            <person name="Song X."/>
            <person name="Zhang H."/>
            <person name="Dai N."/>
            <person name="Sheng W."/>
            <person name="Hou X."/>
            <person name="Wei L."/>
        </authorList>
    </citation>
    <scope>NUCLEOTIDE SEQUENCE</scope>
    <source>
        <strain evidence="1">G01</strain>
        <tissue evidence="1">Leaf</tissue>
    </source>
</reference>
<name>A0AAW2QR55_9LAMI</name>
<dbReference type="EMBL" id="JACGWK010000002">
    <property type="protein sequence ID" value="KAL0370022.1"/>
    <property type="molecule type" value="Genomic_DNA"/>
</dbReference>
<sequence>MILVQEGTSGEMIKAANADSSTAYKGMGWAVRCGQRKGWYAMIGSHIPPEIDGNLIICFHCAIIGVPEFQS</sequence>
<dbReference type="AlphaFoldDB" id="A0AAW2QR55"/>
<comment type="caution">
    <text evidence="1">The sequence shown here is derived from an EMBL/GenBank/DDBJ whole genome shotgun (WGS) entry which is preliminary data.</text>
</comment>
<organism evidence="1">
    <name type="scientific">Sesamum angustifolium</name>
    <dbReference type="NCBI Taxonomy" id="2727405"/>
    <lineage>
        <taxon>Eukaryota</taxon>
        <taxon>Viridiplantae</taxon>
        <taxon>Streptophyta</taxon>
        <taxon>Embryophyta</taxon>
        <taxon>Tracheophyta</taxon>
        <taxon>Spermatophyta</taxon>
        <taxon>Magnoliopsida</taxon>
        <taxon>eudicotyledons</taxon>
        <taxon>Gunneridae</taxon>
        <taxon>Pentapetalae</taxon>
        <taxon>asterids</taxon>
        <taxon>lamiids</taxon>
        <taxon>Lamiales</taxon>
        <taxon>Pedaliaceae</taxon>
        <taxon>Sesamum</taxon>
    </lineage>
</organism>